<evidence type="ECO:0000313" key="4">
    <source>
        <dbReference type="EMBL" id="GBP99840.1"/>
    </source>
</evidence>
<dbReference type="Pfam" id="PF01145">
    <property type="entry name" value="Band_7"/>
    <property type="match status" value="1"/>
</dbReference>
<dbReference type="EMBL" id="BGZL01000003">
    <property type="protein sequence ID" value="GBP99840.1"/>
    <property type="molecule type" value="Genomic_DNA"/>
</dbReference>
<feature type="region of interest" description="Disordered" evidence="1">
    <location>
        <begin position="376"/>
        <end position="474"/>
    </location>
</feature>
<feature type="region of interest" description="Disordered" evidence="1">
    <location>
        <begin position="1"/>
        <end position="37"/>
    </location>
</feature>
<dbReference type="Proteomes" id="UP000265354">
    <property type="component" value="Unassembled WGS sequence"/>
</dbReference>
<evidence type="ECO:0000256" key="1">
    <source>
        <dbReference type="SAM" id="MobiDB-lite"/>
    </source>
</evidence>
<accession>A0A388SVI0</accession>
<dbReference type="InterPro" id="IPR036013">
    <property type="entry name" value="Band_7/SPFH_dom_sf"/>
</dbReference>
<protein>
    <recommendedName>
        <fullName evidence="3">Band 7 domain-containing protein</fullName>
    </recommendedName>
</protein>
<feature type="compositionally biased region" description="Low complexity" evidence="1">
    <location>
        <begin position="241"/>
        <end position="271"/>
    </location>
</feature>
<name>A0A388SVI0_9ACTN</name>
<keyword evidence="2" id="KW-0472">Membrane</keyword>
<dbReference type="SMART" id="SM00244">
    <property type="entry name" value="PHB"/>
    <property type="match status" value="1"/>
</dbReference>
<sequence>MINKSDVHRPREEATAVTPTTPYSEDPPGSSLTLGRLTAAPAAVRSAGLPAAGFTAPGAHLPGAHSGQRASDSPGASGAAADSLGAVCAHGVLKPFSTPARAGISSPPGAAPGAPDSPGTSGAPSARDVHRALTPLTPLGTFDVLGVPDGHAAPDRLAGLDSSGAPDAYALSGAYGGAGHGASAGGGLPAPAQEASGGGWSGADPAAVDTAGPALTGSAATAAGATVSAATVAGATTAGLTSPGATAAASTPAAPATPGPTSLGPTSLGPTSPGPTSPGPTSPGPTSLGPTSPGPTSLGPTSPGPTADGTHPDVPSDAGGATAAGVPGTAPATQRFERQFSGAGGRRTVVIGTETTGAIPVHLLYRDAVASAGAGARGAAEKTDPGGRKDVADGAAAARPHDGTTDPAAAGWLKEDRSGPGADGPRRDADGDGGPDTIAMPAVALPAGRRSAPNAGRSGRRAVPPPDPRLTERPGPVLPGWAALLAGALSLVGCVAVLHWAGAFPPEVTTFFGLGERPYAGLGFAHWVLLAVSLTVALFTLGGLARGKVGHAWVLTLYGEYRGTVRRSGLLWVSPLLLRRRVDVRLRHWRSEPMPSVDADGTALEAVVLVVWRVRDTARAVLGLADHESYLREQVEAALPRVFSRLPADASAPPAGGGPALELRPTLRNAEAVGDALTKTLAAECAPVGIDVFSVQPTRIEYAPEVAAAMRRCRVAVLEAERRDTVLGSVVDAVDDTVQRLTLRGLVEFDDYERKALVRDLTVAFCTARTSGAETP</sequence>
<gene>
    <name evidence="4" type="ORF">SSP531S_12400</name>
</gene>
<comment type="caution">
    <text evidence="4">The sequence shown here is derived from an EMBL/GenBank/DDBJ whole genome shotgun (WGS) entry which is preliminary data.</text>
</comment>
<feature type="compositionally biased region" description="Low complexity" evidence="1">
    <location>
        <begin position="284"/>
        <end position="307"/>
    </location>
</feature>
<evidence type="ECO:0000259" key="3">
    <source>
        <dbReference type="SMART" id="SM00244"/>
    </source>
</evidence>
<dbReference type="Gene3D" id="3.30.479.30">
    <property type="entry name" value="Band 7 domain"/>
    <property type="match status" value="1"/>
</dbReference>
<dbReference type="PANTHER" id="PTHR43446">
    <property type="entry name" value="MEMBRANE PROTEIN-RELATED"/>
    <property type="match status" value="1"/>
</dbReference>
<dbReference type="AlphaFoldDB" id="A0A388SVI0"/>
<evidence type="ECO:0000313" key="5">
    <source>
        <dbReference type="Proteomes" id="UP000265354"/>
    </source>
</evidence>
<feature type="region of interest" description="Disordered" evidence="1">
    <location>
        <begin position="241"/>
        <end position="333"/>
    </location>
</feature>
<feature type="domain" description="Band 7" evidence="3">
    <location>
        <begin position="542"/>
        <end position="714"/>
    </location>
</feature>
<feature type="region of interest" description="Disordered" evidence="1">
    <location>
        <begin position="180"/>
        <end position="211"/>
    </location>
</feature>
<feature type="region of interest" description="Disordered" evidence="1">
    <location>
        <begin position="97"/>
        <end position="132"/>
    </location>
</feature>
<dbReference type="InterPro" id="IPR001107">
    <property type="entry name" value="Band_7"/>
</dbReference>
<feature type="compositionally biased region" description="Low complexity" evidence="1">
    <location>
        <begin position="318"/>
        <end position="333"/>
    </location>
</feature>
<organism evidence="4 5">
    <name type="scientific">Streptomyces spongiicola</name>
    <dbReference type="NCBI Taxonomy" id="1690221"/>
    <lineage>
        <taxon>Bacteria</taxon>
        <taxon>Bacillati</taxon>
        <taxon>Actinomycetota</taxon>
        <taxon>Actinomycetes</taxon>
        <taxon>Kitasatosporales</taxon>
        <taxon>Streptomycetaceae</taxon>
        <taxon>Streptomyces</taxon>
    </lineage>
</organism>
<keyword evidence="2" id="KW-0812">Transmembrane</keyword>
<feature type="region of interest" description="Disordered" evidence="1">
    <location>
        <begin position="51"/>
        <end position="81"/>
    </location>
</feature>
<feature type="transmembrane region" description="Helical" evidence="2">
    <location>
        <begin position="524"/>
        <end position="545"/>
    </location>
</feature>
<feature type="compositionally biased region" description="Basic and acidic residues" evidence="1">
    <location>
        <begin position="379"/>
        <end position="392"/>
    </location>
</feature>
<reference evidence="4 5" key="1">
    <citation type="submission" date="2018-07" db="EMBL/GenBank/DDBJ databases">
        <title>Whole Genome Shotgun Sequence of Streptomyces spongiicola strain 531S.</title>
        <authorList>
            <person name="Dohra H."/>
            <person name="Kodani S."/>
        </authorList>
    </citation>
    <scope>NUCLEOTIDE SEQUENCE [LARGE SCALE GENOMIC DNA]</scope>
    <source>
        <strain evidence="4 5">531S</strain>
    </source>
</reference>
<evidence type="ECO:0000256" key="2">
    <source>
        <dbReference type="SAM" id="Phobius"/>
    </source>
</evidence>
<dbReference type="PANTHER" id="PTHR43446:SF1">
    <property type="entry name" value="BAND 7 DOMAIN-CONTAINING PROTEIN"/>
    <property type="match status" value="1"/>
</dbReference>
<feature type="compositionally biased region" description="Low complexity" evidence="1">
    <location>
        <begin position="70"/>
        <end position="81"/>
    </location>
</feature>
<keyword evidence="2" id="KW-1133">Transmembrane helix</keyword>
<feature type="compositionally biased region" description="Basic and acidic residues" evidence="1">
    <location>
        <begin position="1"/>
        <end position="14"/>
    </location>
</feature>
<dbReference type="SUPFAM" id="SSF117892">
    <property type="entry name" value="Band 7/SPFH domain"/>
    <property type="match status" value="1"/>
</dbReference>
<feature type="compositionally biased region" description="Low complexity" evidence="1">
    <location>
        <begin position="99"/>
        <end position="126"/>
    </location>
</feature>
<feature type="compositionally biased region" description="Basic and acidic residues" evidence="1">
    <location>
        <begin position="413"/>
        <end position="430"/>
    </location>
</feature>
<feature type="transmembrane region" description="Helical" evidence="2">
    <location>
        <begin position="481"/>
        <end position="504"/>
    </location>
</feature>
<feature type="compositionally biased region" description="Pro residues" evidence="1">
    <location>
        <begin position="272"/>
        <end position="283"/>
    </location>
</feature>
<proteinExistence type="predicted"/>